<organism evidence="1 2">
    <name type="scientific">Hamadaea flava</name>
    <dbReference type="NCBI Taxonomy" id="1742688"/>
    <lineage>
        <taxon>Bacteria</taxon>
        <taxon>Bacillati</taxon>
        <taxon>Actinomycetota</taxon>
        <taxon>Actinomycetes</taxon>
        <taxon>Micromonosporales</taxon>
        <taxon>Micromonosporaceae</taxon>
        <taxon>Hamadaea</taxon>
    </lineage>
</organism>
<evidence type="ECO:0008006" key="3">
    <source>
        <dbReference type="Google" id="ProtNLM"/>
    </source>
</evidence>
<dbReference type="PROSITE" id="PS51257">
    <property type="entry name" value="PROKAR_LIPOPROTEIN"/>
    <property type="match status" value="1"/>
</dbReference>
<sequence>MRRGWMSISMAVLTLTGLTGCSPAVDGVGGVRLDGTGRLVAVLSWCAAFGVPRTIILYPAESGGGVGDPLLRLERTGDAPDGDFLEVTLAEPGSQWKSEGTIPAALTDGSDDGGYEVRAWDESGEHRVRSFPFTLAEVRAADPARPILTKTYQGDDRYASSLLSTEEFQDTAGQECD</sequence>
<comment type="caution">
    <text evidence="1">The sequence shown here is derived from an EMBL/GenBank/DDBJ whole genome shotgun (WGS) entry which is preliminary data.</text>
</comment>
<accession>A0ABV8M1K0</accession>
<proteinExistence type="predicted"/>
<reference evidence="2" key="1">
    <citation type="journal article" date="2019" name="Int. J. Syst. Evol. Microbiol.">
        <title>The Global Catalogue of Microorganisms (GCM) 10K type strain sequencing project: providing services to taxonomists for standard genome sequencing and annotation.</title>
        <authorList>
            <consortium name="The Broad Institute Genomics Platform"/>
            <consortium name="The Broad Institute Genome Sequencing Center for Infectious Disease"/>
            <person name="Wu L."/>
            <person name="Ma J."/>
        </authorList>
    </citation>
    <scope>NUCLEOTIDE SEQUENCE [LARGE SCALE GENOMIC DNA]</scope>
    <source>
        <strain evidence="2">CGMCC 4.7289</strain>
    </source>
</reference>
<dbReference type="RefSeq" id="WP_253762542.1">
    <property type="nucleotide sequence ID" value="NZ_JAMZDZ010000001.1"/>
</dbReference>
<evidence type="ECO:0000313" key="1">
    <source>
        <dbReference type="EMBL" id="MFC4135959.1"/>
    </source>
</evidence>
<keyword evidence="2" id="KW-1185">Reference proteome</keyword>
<protein>
    <recommendedName>
        <fullName evidence="3">Lipoprotein</fullName>
    </recommendedName>
</protein>
<dbReference type="EMBL" id="JBHSAY010000028">
    <property type="protein sequence ID" value="MFC4135959.1"/>
    <property type="molecule type" value="Genomic_DNA"/>
</dbReference>
<gene>
    <name evidence="1" type="ORF">ACFOZ4_35595</name>
</gene>
<dbReference type="Proteomes" id="UP001595816">
    <property type="component" value="Unassembled WGS sequence"/>
</dbReference>
<evidence type="ECO:0000313" key="2">
    <source>
        <dbReference type="Proteomes" id="UP001595816"/>
    </source>
</evidence>
<name>A0ABV8M1K0_9ACTN</name>